<evidence type="ECO:0000313" key="1">
    <source>
        <dbReference type="EMBL" id="MCP1111368.1"/>
    </source>
</evidence>
<comment type="caution">
    <text evidence="1">The sequence shown here is derived from an EMBL/GenBank/DDBJ whole genome shotgun (WGS) entry which is preliminary data.</text>
</comment>
<proteinExistence type="predicted"/>
<name>A0ABT1EKY5_9FIRM</name>
<reference evidence="1 2" key="1">
    <citation type="journal article" date="2022" name="Genome Biol. Evol.">
        <title>Host diet, physiology and behaviors set the stage for Lachnospiraceae cladogenesis.</title>
        <authorList>
            <person name="Vera-Ponce De Leon A."/>
            <person name="Schneider M."/>
            <person name="Jahnes B.C."/>
            <person name="Sadowski V."/>
            <person name="Camuy-Velez L.A."/>
            <person name="Duan J."/>
            <person name="Sabree Z.L."/>
        </authorList>
    </citation>
    <scope>NUCLEOTIDE SEQUENCE [LARGE SCALE GENOMIC DNA]</scope>
    <source>
        <strain evidence="1 2">PAL227</strain>
    </source>
</reference>
<dbReference type="EMBL" id="JAMZFV010000030">
    <property type="protein sequence ID" value="MCP1111368.1"/>
    <property type="molecule type" value="Genomic_DNA"/>
</dbReference>
<dbReference type="Proteomes" id="UP001523565">
    <property type="component" value="Unassembled WGS sequence"/>
</dbReference>
<evidence type="ECO:0000313" key="2">
    <source>
        <dbReference type="Proteomes" id="UP001523565"/>
    </source>
</evidence>
<accession>A0ABT1EKY5</accession>
<sequence>MKVTQIYFSPSGSTKKISQYLATGLSDEVASKQDVAGVCIVVIFVESFVH</sequence>
<keyword evidence="2" id="KW-1185">Reference proteome</keyword>
<organism evidence="1 2">
    <name type="scientific">Ohessyouella blattaphilus</name>
    <dbReference type="NCBI Taxonomy" id="2949333"/>
    <lineage>
        <taxon>Bacteria</taxon>
        <taxon>Bacillati</taxon>
        <taxon>Bacillota</taxon>
        <taxon>Clostridia</taxon>
        <taxon>Lachnospirales</taxon>
        <taxon>Lachnospiraceae</taxon>
        <taxon>Ohessyouella</taxon>
    </lineage>
</organism>
<dbReference type="RefSeq" id="WP_262070244.1">
    <property type="nucleotide sequence ID" value="NZ_JAMXOC010000030.1"/>
</dbReference>
<protein>
    <recommendedName>
        <fullName evidence="3">Flavodoxin-like domain-containing protein</fullName>
    </recommendedName>
</protein>
<gene>
    <name evidence="1" type="ORF">NK118_14025</name>
</gene>
<evidence type="ECO:0008006" key="3">
    <source>
        <dbReference type="Google" id="ProtNLM"/>
    </source>
</evidence>